<keyword evidence="1" id="KW-0812">Transmembrane</keyword>
<dbReference type="EMBL" id="CCAG010013989">
    <property type="status" value="NOT_ANNOTATED_CDS"/>
    <property type="molecule type" value="Genomic_DNA"/>
</dbReference>
<sequence length="54" mass="6684">MSPNQCQINRSYFFNFIYLFIFLLLAKEIYQFYLYIYSFLLDILQKKKISHDTS</sequence>
<keyword evidence="4" id="KW-1185">Reference proteome</keyword>
<reference evidence="2" key="1">
    <citation type="journal article" date="2010" name="BMC Genomics">
        <title>An insight into the sialome of Glossina morsitans morsitans.</title>
        <authorList>
            <person name="Alves-Silva J."/>
            <person name="Ribeiro J.M."/>
            <person name="Van Den Abbeele J."/>
            <person name="Attardo G."/>
            <person name="Hao Z."/>
            <person name="Haines L.R."/>
            <person name="Soares M.B."/>
            <person name="Berriman M."/>
            <person name="Aksoy S."/>
            <person name="Lehane M.J."/>
        </authorList>
    </citation>
    <scope>NUCLEOTIDE SEQUENCE</scope>
    <source>
        <tissue evidence="2">Salivary gland</tissue>
    </source>
</reference>
<keyword evidence="1" id="KW-1133">Transmembrane helix</keyword>
<protein>
    <submittedName>
        <fullName evidence="2 3">Hypothetical secreted peptide</fullName>
    </submittedName>
</protein>
<dbReference type="EnsemblMetazoa" id="GMOY012261-RA">
    <property type="protein sequence ID" value="GMOY012261-PA"/>
    <property type="gene ID" value="GMOY012261"/>
</dbReference>
<reference evidence="2" key="2">
    <citation type="submission" date="2010-01" db="EMBL/GenBank/DDBJ databases">
        <authorList>
            <consortium name="International Glossina Genome Initiative"/>
            <person name="da Silva J."/>
            <person name="Ribeiro J.M.C."/>
            <person name="Abbeele J.V."/>
            <person name="Attardo G."/>
            <person name="Hao Z."/>
            <person name="Haines L.R."/>
            <person name="Soares M.B."/>
            <person name="Berriman M."/>
            <person name="Aksoy S."/>
            <person name="Lehane M.J."/>
        </authorList>
    </citation>
    <scope>NUCLEOTIDE SEQUENCE</scope>
    <source>
        <tissue evidence="2">Salivary gland</tissue>
    </source>
</reference>
<reference evidence="3" key="5">
    <citation type="submission" date="2016-07" db="UniProtKB">
        <authorList>
            <consortium name="VectorBase"/>
        </authorList>
    </citation>
    <scope>IDENTIFICATION</scope>
    <source>
        <strain evidence="3">Yale</strain>
    </source>
</reference>
<dbReference type="EMBL" id="EZ424404">
    <property type="protein sequence ID" value="ADD20680.1"/>
    <property type="molecule type" value="mRNA"/>
</dbReference>
<evidence type="ECO:0000256" key="1">
    <source>
        <dbReference type="SAM" id="Phobius"/>
    </source>
</evidence>
<dbReference type="Proteomes" id="UP000092444">
    <property type="component" value="Unassembled WGS sequence"/>
</dbReference>
<evidence type="ECO:0000313" key="3">
    <source>
        <dbReference type="EnsemblMetazoa" id="GMOY012261-PA"/>
    </source>
</evidence>
<reference evidence="3" key="4">
    <citation type="submission" date="2014-03" db="EMBL/GenBank/DDBJ databases">
        <title>Genome Sequence of the Tsetse Fly (Glossina morsitans): Vector of African Trypanosomiasis.</title>
        <authorList>
            <person name="Lawson D."/>
        </authorList>
    </citation>
    <scope>NUCLEOTIDE SEQUENCE [LARGE SCALE GENOMIC DNA]</scope>
    <source>
        <strain evidence="3">Yale</strain>
    </source>
</reference>
<organism evidence="2">
    <name type="scientific">Glossina morsitans morsitans</name>
    <name type="common">Savannah tsetse fly</name>
    <dbReference type="NCBI Taxonomy" id="37546"/>
    <lineage>
        <taxon>Eukaryota</taxon>
        <taxon>Metazoa</taxon>
        <taxon>Ecdysozoa</taxon>
        <taxon>Arthropoda</taxon>
        <taxon>Hexapoda</taxon>
        <taxon>Insecta</taxon>
        <taxon>Pterygota</taxon>
        <taxon>Neoptera</taxon>
        <taxon>Endopterygota</taxon>
        <taxon>Diptera</taxon>
        <taxon>Brachycera</taxon>
        <taxon>Muscomorpha</taxon>
        <taxon>Hippoboscoidea</taxon>
        <taxon>Glossinidae</taxon>
        <taxon>Glossina</taxon>
    </lineage>
</organism>
<keyword evidence="1" id="KW-0472">Membrane</keyword>
<evidence type="ECO:0000313" key="2">
    <source>
        <dbReference type="EMBL" id="ADD20680.1"/>
    </source>
</evidence>
<proteinExistence type="evidence at transcript level"/>
<dbReference type="AlphaFoldDB" id="D3TSK2"/>
<name>D3TSK2_GLOMM</name>
<reference evidence="3 4" key="3">
    <citation type="submission" date="2014-03" db="EMBL/GenBank/DDBJ databases">
        <title>Genome Sequence of the Tsetse Fly (Glossina morsitans): Vector of African Trypanosomiasis.</title>
        <authorList>
            <consortium name="International Glossina Genome Initiative W.H.O."/>
            <person name="Lawson D."/>
        </authorList>
    </citation>
    <scope>NUCLEOTIDE SEQUENCE [LARGE SCALE GENOMIC DNA]</scope>
    <source>
        <strain evidence="3 4">Yale</strain>
    </source>
</reference>
<feature type="transmembrane region" description="Helical" evidence="1">
    <location>
        <begin position="12"/>
        <end position="36"/>
    </location>
</feature>
<dbReference type="VEuPathDB" id="VectorBase:GMOY012261"/>
<evidence type="ECO:0000313" key="4">
    <source>
        <dbReference type="Proteomes" id="UP000092444"/>
    </source>
</evidence>
<reference evidence="3" key="6">
    <citation type="submission" date="2020-05" db="UniProtKB">
        <authorList>
            <consortium name="EnsemblMetazoa"/>
        </authorList>
    </citation>
    <scope>IDENTIFICATION</scope>
    <source>
        <strain evidence="3">Yale</strain>
    </source>
</reference>
<accession>D3TSK2</accession>